<reference evidence="3 4" key="1">
    <citation type="journal article" date="2018" name="Nat. Ecol. Evol.">
        <title>Pezizomycetes genomes reveal the molecular basis of ectomycorrhizal truffle lifestyle.</title>
        <authorList>
            <person name="Murat C."/>
            <person name="Payen T."/>
            <person name="Noel B."/>
            <person name="Kuo A."/>
            <person name="Morin E."/>
            <person name="Chen J."/>
            <person name="Kohler A."/>
            <person name="Krizsan K."/>
            <person name="Balestrini R."/>
            <person name="Da Silva C."/>
            <person name="Montanini B."/>
            <person name="Hainaut M."/>
            <person name="Levati E."/>
            <person name="Barry K.W."/>
            <person name="Belfiori B."/>
            <person name="Cichocki N."/>
            <person name="Clum A."/>
            <person name="Dockter R.B."/>
            <person name="Fauchery L."/>
            <person name="Guy J."/>
            <person name="Iotti M."/>
            <person name="Le Tacon F."/>
            <person name="Lindquist E.A."/>
            <person name="Lipzen A."/>
            <person name="Malagnac F."/>
            <person name="Mello A."/>
            <person name="Molinier V."/>
            <person name="Miyauchi S."/>
            <person name="Poulain J."/>
            <person name="Riccioni C."/>
            <person name="Rubini A."/>
            <person name="Sitrit Y."/>
            <person name="Splivallo R."/>
            <person name="Traeger S."/>
            <person name="Wang M."/>
            <person name="Zifcakova L."/>
            <person name="Wipf D."/>
            <person name="Zambonelli A."/>
            <person name="Paolocci F."/>
            <person name="Nowrousian M."/>
            <person name="Ottonello S."/>
            <person name="Baldrian P."/>
            <person name="Spatafora J.W."/>
            <person name="Henrissat B."/>
            <person name="Nagy L.G."/>
            <person name="Aury J.M."/>
            <person name="Wincker P."/>
            <person name="Grigoriev I.V."/>
            <person name="Bonfante P."/>
            <person name="Martin F.M."/>
        </authorList>
    </citation>
    <scope>NUCLEOTIDE SEQUENCE [LARGE SCALE GENOMIC DNA]</scope>
    <source>
        <strain evidence="3 4">120613-1</strain>
    </source>
</reference>
<dbReference type="SUPFAM" id="SSF54695">
    <property type="entry name" value="POZ domain"/>
    <property type="match status" value="1"/>
</dbReference>
<feature type="compositionally biased region" description="Gly residues" evidence="1">
    <location>
        <begin position="632"/>
        <end position="649"/>
    </location>
</feature>
<dbReference type="OrthoDB" id="5314679at2759"/>
<dbReference type="InterPro" id="IPR000210">
    <property type="entry name" value="BTB/POZ_dom"/>
</dbReference>
<dbReference type="AlphaFoldDB" id="A0A3N4JIK8"/>
<protein>
    <recommendedName>
        <fullName evidence="2">BTB domain-containing protein</fullName>
    </recommendedName>
</protein>
<feature type="region of interest" description="Disordered" evidence="1">
    <location>
        <begin position="573"/>
        <end position="649"/>
    </location>
</feature>
<feature type="domain" description="BTB" evidence="2">
    <location>
        <begin position="144"/>
        <end position="216"/>
    </location>
</feature>
<dbReference type="Gene3D" id="3.30.710.10">
    <property type="entry name" value="Potassium Channel Kv1.1, Chain A"/>
    <property type="match status" value="1"/>
</dbReference>
<evidence type="ECO:0000313" key="3">
    <source>
        <dbReference type="EMBL" id="RPA98096.1"/>
    </source>
</evidence>
<gene>
    <name evidence="3" type="ORF">L873DRAFT_1790446</name>
</gene>
<proteinExistence type="predicted"/>
<evidence type="ECO:0000313" key="4">
    <source>
        <dbReference type="Proteomes" id="UP000276215"/>
    </source>
</evidence>
<evidence type="ECO:0000259" key="2">
    <source>
        <dbReference type="PROSITE" id="PS50097"/>
    </source>
</evidence>
<accession>A0A3N4JIK8</accession>
<name>A0A3N4JIK8_9PEZI</name>
<dbReference type="InterPro" id="IPR011333">
    <property type="entry name" value="SKP1/BTB/POZ_sf"/>
</dbReference>
<dbReference type="EMBL" id="ML120398">
    <property type="protein sequence ID" value="RPA98096.1"/>
    <property type="molecule type" value="Genomic_DNA"/>
</dbReference>
<organism evidence="3 4">
    <name type="scientific">Choiromyces venosus 120613-1</name>
    <dbReference type="NCBI Taxonomy" id="1336337"/>
    <lineage>
        <taxon>Eukaryota</taxon>
        <taxon>Fungi</taxon>
        <taxon>Dikarya</taxon>
        <taxon>Ascomycota</taxon>
        <taxon>Pezizomycotina</taxon>
        <taxon>Pezizomycetes</taxon>
        <taxon>Pezizales</taxon>
        <taxon>Tuberaceae</taxon>
        <taxon>Choiromyces</taxon>
    </lineage>
</organism>
<dbReference type="PROSITE" id="PS50097">
    <property type="entry name" value="BTB"/>
    <property type="match status" value="1"/>
</dbReference>
<keyword evidence="4" id="KW-1185">Reference proteome</keyword>
<dbReference type="Proteomes" id="UP000276215">
    <property type="component" value="Unassembled WGS sequence"/>
</dbReference>
<feature type="compositionally biased region" description="Gly residues" evidence="1">
    <location>
        <begin position="590"/>
        <end position="604"/>
    </location>
</feature>
<sequence>MRSSKLDTQVYDVFPYDFIGGPEGLKSHLSRLQKDASENGDINFVFADGEQHRTYSPLFYVAAGNVHHNVFGTGTADGGKGNLYVPEGKDLECIIEAILEKCYTKETLAGLWKTMNEVPPRAEGPRAVFKEPVLKAGLSGVLAPDFTIHIKELGNPEPVYSARVHRFLLPIRIAYFRAQFSSAFRDAHATEATFYTEEFTNCGLWAVVAFVYDTELWTMFDGYNLDKHMNGSPVAPGGGPDCSLYSAPGGVNGGNSKIPPVEIIDRLFEIVRAADFLQISDLKHWAHYSIVRMAHEFTCLGASCAHIVPYVLEQVHNCEVSDTWIYTKALNHLSTRGIGHLWKRPLLKCSEEITSAVVQKVHEEMRTSEQRMVEIYLRIHQHASLVATSNLKEDWHRRIIDPLLDAGALMAAEKLDNSKIVTPLSIVLKTTTFAKPAIHDLILRATSHKIINQSNCPRVFRGIRQLEKAIAPLKSDALCEARESVVLWLRKNWLSLSLLPAPGPTFAPIGGRGGNYFSLWSEKDKHILAAELKISLIDLLAIDPTTSSSSTASGGGARRGRSFAYDPAFGRVRTPASASSSKSRVRFWEKGGGSGSAGGSGRGGTAEAQVAAMDEWGNEGLSETGAEKGSLSGEGGAGAGSSVGGGVAL</sequence>
<evidence type="ECO:0000256" key="1">
    <source>
        <dbReference type="SAM" id="MobiDB-lite"/>
    </source>
</evidence>